<dbReference type="HOGENOM" id="CLU_317376_0_0_1"/>
<evidence type="ECO:0000313" key="4">
    <source>
        <dbReference type="Proteomes" id="UP000054196"/>
    </source>
</evidence>
<dbReference type="OMA" id="THERDPP"/>
<feature type="region of interest" description="Disordered" evidence="1">
    <location>
        <begin position="790"/>
        <end position="918"/>
    </location>
</feature>
<evidence type="ECO:0000313" key="3">
    <source>
        <dbReference type="EMBL" id="EIN05172.1"/>
    </source>
</evidence>
<feature type="region of interest" description="Disordered" evidence="1">
    <location>
        <begin position="580"/>
        <end position="636"/>
    </location>
</feature>
<keyword evidence="4" id="KW-1185">Reference proteome</keyword>
<feature type="transmembrane region" description="Helical" evidence="2">
    <location>
        <begin position="204"/>
        <end position="228"/>
    </location>
</feature>
<feature type="compositionally biased region" description="Polar residues" evidence="1">
    <location>
        <begin position="474"/>
        <end position="487"/>
    </location>
</feature>
<dbReference type="RefSeq" id="XP_007387575.1">
    <property type="nucleotide sequence ID" value="XM_007387513.1"/>
</dbReference>
<reference evidence="4" key="1">
    <citation type="journal article" date="2012" name="Science">
        <title>The Paleozoic origin of enzymatic lignin decomposition reconstructed from 31 fungal genomes.</title>
        <authorList>
            <person name="Floudas D."/>
            <person name="Binder M."/>
            <person name="Riley R."/>
            <person name="Barry K."/>
            <person name="Blanchette R.A."/>
            <person name="Henrissat B."/>
            <person name="Martinez A.T."/>
            <person name="Otillar R."/>
            <person name="Spatafora J.W."/>
            <person name="Yadav J.S."/>
            <person name="Aerts A."/>
            <person name="Benoit I."/>
            <person name="Boyd A."/>
            <person name="Carlson A."/>
            <person name="Copeland A."/>
            <person name="Coutinho P.M."/>
            <person name="de Vries R.P."/>
            <person name="Ferreira P."/>
            <person name="Findley K."/>
            <person name="Foster B."/>
            <person name="Gaskell J."/>
            <person name="Glotzer D."/>
            <person name="Gorecki P."/>
            <person name="Heitman J."/>
            <person name="Hesse C."/>
            <person name="Hori C."/>
            <person name="Igarashi K."/>
            <person name="Jurgens J.A."/>
            <person name="Kallen N."/>
            <person name="Kersten P."/>
            <person name="Kohler A."/>
            <person name="Kuees U."/>
            <person name="Kumar T.K.A."/>
            <person name="Kuo A."/>
            <person name="LaButti K."/>
            <person name="Larrondo L.F."/>
            <person name="Lindquist E."/>
            <person name="Ling A."/>
            <person name="Lombard V."/>
            <person name="Lucas S."/>
            <person name="Lundell T."/>
            <person name="Martin R."/>
            <person name="McLaughlin D.J."/>
            <person name="Morgenstern I."/>
            <person name="Morin E."/>
            <person name="Murat C."/>
            <person name="Nagy L.G."/>
            <person name="Nolan M."/>
            <person name="Ohm R.A."/>
            <person name="Patyshakuliyeva A."/>
            <person name="Rokas A."/>
            <person name="Ruiz-Duenas F.J."/>
            <person name="Sabat G."/>
            <person name="Salamov A."/>
            <person name="Samejima M."/>
            <person name="Schmutz J."/>
            <person name="Slot J.C."/>
            <person name="St John F."/>
            <person name="Stenlid J."/>
            <person name="Sun H."/>
            <person name="Sun S."/>
            <person name="Syed K."/>
            <person name="Tsang A."/>
            <person name="Wiebenga A."/>
            <person name="Young D."/>
            <person name="Pisabarro A."/>
            <person name="Eastwood D.C."/>
            <person name="Martin F."/>
            <person name="Cullen D."/>
            <person name="Grigoriev I.V."/>
            <person name="Hibbett D.S."/>
        </authorList>
    </citation>
    <scope>NUCLEOTIDE SEQUENCE [LARGE SCALE GENOMIC DNA]</scope>
    <source>
        <strain evidence="4">HHB-11173 SS5</strain>
    </source>
</reference>
<feature type="transmembrane region" description="Helical" evidence="2">
    <location>
        <begin position="305"/>
        <end position="326"/>
    </location>
</feature>
<keyword evidence="2" id="KW-1133">Transmembrane helix</keyword>
<feature type="compositionally biased region" description="Low complexity" evidence="1">
    <location>
        <begin position="681"/>
        <end position="699"/>
    </location>
</feature>
<keyword evidence="2" id="KW-0812">Transmembrane</keyword>
<evidence type="ECO:0000256" key="2">
    <source>
        <dbReference type="SAM" id="Phobius"/>
    </source>
</evidence>
<organism evidence="3 4">
    <name type="scientific">Punctularia strigosozonata (strain HHB-11173)</name>
    <name type="common">White-rot fungus</name>
    <dbReference type="NCBI Taxonomy" id="741275"/>
    <lineage>
        <taxon>Eukaryota</taxon>
        <taxon>Fungi</taxon>
        <taxon>Dikarya</taxon>
        <taxon>Basidiomycota</taxon>
        <taxon>Agaricomycotina</taxon>
        <taxon>Agaricomycetes</taxon>
        <taxon>Corticiales</taxon>
        <taxon>Punctulariaceae</taxon>
        <taxon>Punctularia</taxon>
    </lineage>
</organism>
<dbReference type="eggNOG" id="ENOG502SPZK">
    <property type="taxonomic scope" value="Eukaryota"/>
</dbReference>
<feature type="region of interest" description="Disordered" evidence="1">
    <location>
        <begin position="1"/>
        <end position="114"/>
    </location>
</feature>
<feature type="region of interest" description="Disordered" evidence="1">
    <location>
        <begin position="126"/>
        <end position="155"/>
    </location>
</feature>
<feature type="compositionally biased region" description="Polar residues" evidence="1">
    <location>
        <begin position="610"/>
        <end position="628"/>
    </location>
</feature>
<feature type="region of interest" description="Disordered" evidence="1">
    <location>
        <begin position="725"/>
        <end position="754"/>
    </location>
</feature>
<dbReference type="EMBL" id="JH687551">
    <property type="protein sequence ID" value="EIN05172.1"/>
    <property type="molecule type" value="Genomic_DNA"/>
</dbReference>
<feature type="region of interest" description="Disordered" evidence="1">
    <location>
        <begin position="379"/>
        <end position="399"/>
    </location>
</feature>
<evidence type="ECO:0000256" key="1">
    <source>
        <dbReference type="SAM" id="MobiDB-lite"/>
    </source>
</evidence>
<dbReference type="OrthoDB" id="3222669at2759"/>
<accession>R7S5F6</accession>
<dbReference type="Proteomes" id="UP000054196">
    <property type="component" value="Unassembled WGS sequence"/>
</dbReference>
<feature type="transmembrane region" description="Helical" evidence="2">
    <location>
        <begin position="170"/>
        <end position="192"/>
    </location>
</feature>
<feature type="compositionally biased region" description="Polar residues" evidence="1">
    <location>
        <begin position="843"/>
        <end position="858"/>
    </location>
</feature>
<protein>
    <submittedName>
        <fullName evidence="3">Uncharacterized protein</fullName>
    </submittedName>
</protein>
<gene>
    <name evidence="3" type="ORF">PUNSTDRAFT_122501</name>
</gene>
<feature type="region of interest" description="Disordered" evidence="1">
    <location>
        <begin position="681"/>
        <end position="702"/>
    </location>
</feature>
<name>R7S5F6_PUNST</name>
<dbReference type="GeneID" id="18877539"/>
<feature type="region of interest" description="Disordered" evidence="1">
    <location>
        <begin position="422"/>
        <end position="566"/>
    </location>
</feature>
<dbReference type="KEGG" id="psq:PUNSTDRAFT_122501"/>
<feature type="compositionally biased region" description="Low complexity" evidence="1">
    <location>
        <begin position="790"/>
        <end position="804"/>
    </location>
</feature>
<feature type="compositionally biased region" description="Polar residues" evidence="1">
    <location>
        <begin position="379"/>
        <end position="391"/>
    </location>
</feature>
<feature type="compositionally biased region" description="Low complexity" evidence="1">
    <location>
        <begin position="29"/>
        <end position="43"/>
    </location>
</feature>
<feature type="transmembrane region" description="Helical" evidence="2">
    <location>
        <begin position="240"/>
        <end position="268"/>
    </location>
</feature>
<feature type="compositionally biased region" description="Basic residues" evidence="1">
    <location>
        <begin position="451"/>
        <end position="466"/>
    </location>
</feature>
<proteinExistence type="predicted"/>
<keyword evidence="2" id="KW-0472">Membrane</keyword>
<dbReference type="AlphaFoldDB" id="R7S5F6"/>
<sequence>MAAVSLHNAFLATDPSRRSSFRSEPPSPGSSSSHSPPNSRPFPTYGDSVHPTFASTVTYRQPPTHERDPPASTSQHSPPPSSLSHYRPSHDSIGRQTTEAHTAESHQALLSPRSREAFARDLNLERGQEQAREPAAGGGRESRPAVDIEGAGGLRTQGRRAVRRRRKTRWFRVVLEAVICLWTMYTVARYFIGSAIYTSHDRHTIAFILGASSSLSLLLFFLSVTLTYSDLSALSPHTSAYLITFFQYFASFFLLLPAIANFILVFVWHHTSDLGESLEGRCNWDLDVVWTGVGHTCQAGAATGWGVWLVLAVVRMVLTLGVLELYRFVWHLTRGPLSVVPSTLAVSAVHVPRRIRTTSQSHSHRSSFLPFLWNRSTSTMQTSPQPHNTPTDPSPGGQRMVSIAAAPVSVPRVRDPLLRATSSQSIVSGQGSGIGHIPIPDIPDSSTSPPRRPRKLSKRRSRRSARSQRVSFSGSTSGGSRPQSQAISHDSSAPASDHDQGNFTSSAEARHAAEGIGSVEGSGSPTPQPIAGPSSSPVPGLSHSPPGGLLASPSHGMSEGQLQELANQFRELVAQVTRETEAGMVLAQPDSPSPHSQDLRPRDPLYFPQSPASTPGSAQTSPNHTPSPSVDRESYFPSFPQSLAASTAIRAMDARGFRLANGEWVTYEEFGLLPPAELLRAPSPQSASSGASSILPGSGENVTGEDERIRILGAYIRRMPTIESFGSREASTRGARGPGSISTTQAGSLSRPPTRMTALSLTLSDVGTGGQGSPPPSRSNSLNIRQVLDAAGNPPSTANSSSSNADREPFPYSGNPDDPSGTVSGRDRSGSGGSTRSAISVVGTRSISTTYLTASPSPLASPVISEAHTRTSDGQASTTTTSTGSERHAVSLEPITEARGSSGDASVVGRAYPASMPP</sequence>
<feature type="compositionally biased region" description="Low complexity" evidence="1">
    <location>
        <begin position="70"/>
        <end position="86"/>
    </location>
</feature>
<feature type="compositionally biased region" description="Low complexity" evidence="1">
    <location>
        <begin position="872"/>
        <end position="884"/>
    </location>
</feature>